<dbReference type="OrthoDB" id="10066429at2759"/>
<dbReference type="GO" id="GO:0000026">
    <property type="term" value="F:alpha-1,2-mannosyltransferase activity"/>
    <property type="evidence" value="ECO:0007669"/>
    <property type="project" value="TreeGrafter"/>
</dbReference>
<sequence length="504" mass="57221">MWRRLYLVLVLARLYFALSPSYIHPDEHFQGPEIIAGEVFGYPIYKTWEFTSSQPIRSIFPFWLIYGWPLTVLKWLWEGLGNGPVPPSIAFYCLRVLMFLLSFILGDWAIHELIQNVHNRRVAIIMISSSYVTWTYQTHTFSNSIETLVVLWSLVLVSKLKENVQQTLPAPCCVLAFLGVLGIFNRITFPAFLVVPLTQMLPGLYRQPLRIPIMVAAGLFTLTIAITMDTEYYTGVRPHLRSLYSTSVITPWNNLSYNADTTNLAQHGLHPFWQHYVANLPQLIGPAFPFIFLSSRKNSLFWSAVTGISLLSFFPHQEARFLLPAVPLLLSTVDVPKRASRFWIGIWFLFNILAATLFGIFHQGGAVPVQGWISKQDGISQAFWWKTYSPPRWLLDGKNNDMETTDLMGMPGHAMIGLLKHSASCVGSDSDKTLLIAPSSAAFLDGYAGTHATQAEDLTFTRLWQYRRHIGLDDLDFGDDGVWSTLQRVIGRRGLVVWQVENKC</sequence>
<evidence type="ECO:0000256" key="10">
    <source>
        <dbReference type="ARBA" id="ARBA00038466"/>
    </source>
</evidence>
<evidence type="ECO:0000256" key="11">
    <source>
        <dbReference type="RuleBase" id="RU363075"/>
    </source>
</evidence>
<feature type="transmembrane region" description="Helical" evidence="11">
    <location>
        <begin position="58"/>
        <end position="77"/>
    </location>
</feature>
<keyword evidence="5" id="KW-0808">Transferase</keyword>
<comment type="pathway">
    <text evidence="2">Glycolipid biosynthesis; glycosylphosphatidylinositol-anchor biosynthesis.</text>
</comment>
<evidence type="ECO:0000313" key="13">
    <source>
        <dbReference type="EMBL" id="CZT21716.1"/>
    </source>
</evidence>
<evidence type="ECO:0000256" key="6">
    <source>
        <dbReference type="ARBA" id="ARBA00022692"/>
    </source>
</evidence>
<feature type="transmembrane region" description="Helical" evidence="11">
    <location>
        <begin position="209"/>
        <end position="228"/>
    </location>
</feature>
<dbReference type="Proteomes" id="UP000225277">
    <property type="component" value="Unassembled WGS sequence"/>
</dbReference>
<feature type="transmembrane region" description="Helical" evidence="11">
    <location>
        <begin position="342"/>
        <end position="361"/>
    </location>
</feature>
<evidence type="ECO:0000313" key="14">
    <source>
        <dbReference type="Proteomes" id="UP000225277"/>
    </source>
</evidence>
<evidence type="ECO:0000256" key="9">
    <source>
        <dbReference type="ARBA" id="ARBA00023136"/>
    </source>
</evidence>
<keyword evidence="12" id="KW-0732">Signal</keyword>
<keyword evidence="4 11" id="KW-0328">Glycosyltransferase</keyword>
<dbReference type="GO" id="GO:0016301">
    <property type="term" value="F:kinase activity"/>
    <property type="evidence" value="ECO:0007669"/>
    <property type="project" value="UniProtKB-KW"/>
</dbReference>
<keyword evidence="3" id="KW-0337">GPI-anchor biosynthesis</keyword>
<comment type="subcellular location">
    <subcellularLocation>
        <location evidence="1 11">Endoplasmic reticulum membrane</location>
        <topology evidence="1 11">Multi-pass membrane protein</topology>
    </subcellularLocation>
</comment>
<keyword evidence="9 11" id="KW-0472">Membrane</keyword>
<keyword evidence="13" id="KW-0418">Kinase</keyword>
<evidence type="ECO:0000256" key="8">
    <source>
        <dbReference type="ARBA" id="ARBA00022989"/>
    </source>
</evidence>
<comment type="similarity">
    <text evidence="10">Belongs to the glycosyltransferase 22 family. PIGZ subfamily.</text>
</comment>
<name>A0A2D3VD57_9PEZI</name>
<evidence type="ECO:0000256" key="1">
    <source>
        <dbReference type="ARBA" id="ARBA00004477"/>
    </source>
</evidence>
<dbReference type="AlphaFoldDB" id="A0A2D3VD57"/>
<keyword evidence="8 11" id="KW-1133">Transmembrane helix</keyword>
<keyword evidence="7 11" id="KW-0256">Endoplasmic reticulum</keyword>
<dbReference type="PANTHER" id="PTHR22760:SF3">
    <property type="entry name" value="GPI MANNOSYLTRANSFERASE 4"/>
    <property type="match status" value="1"/>
</dbReference>
<dbReference type="PANTHER" id="PTHR22760">
    <property type="entry name" value="GLYCOSYLTRANSFERASE"/>
    <property type="match status" value="1"/>
</dbReference>
<accession>A0A2D3VD57</accession>
<gene>
    <name evidence="13" type="ORF">RCC_07581</name>
</gene>
<keyword evidence="14" id="KW-1185">Reference proteome</keyword>
<keyword evidence="6 11" id="KW-0812">Transmembrane</keyword>
<organism evidence="13 14">
    <name type="scientific">Ramularia collo-cygni</name>
    <dbReference type="NCBI Taxonomy" id="112498"/>
    <lineage>
        <taxon>Eukaryota</taxon>
        <taxon>Fungi</taxon>
        <taxon>Dikarya</taxon>
        <taxon>Ascomycota</taxon>
        <taxon>Pezizomycotina</taxon>
        <taxon>Dothideomycetes</taxon>
        <taxon>Dothideomycetidae</taxon>
        <taxon>Mycosphaerellales</taxon>
        <taxon>Mycosphaerellaceae</taxon>
        <taxon>Ramularia</taxon>
    </lineage>
</organism>
<dbReference type="EC" id="2.4.1.-" evidence="11"/>
<dbReference type="EMBL" id="FJUY01000012">
    <property type="protein sequence ID" value="CZT21716.1"/>
    <property type="molecule type" value="Genomic_DNA"/>
</dbReference>
<dbReference type="Pfam" id="PF03901">
    <property type="entry name" value="Glyco_transf_22"/>
    <property type="match status" value="1"/>
</dbReference>
<feature type="transmembrane region" description="Helical" evidence="11">
    <location>
        <begin position="89"/>
        <end position="110"/>
    </location>
</feature>
<dbReference type="STRING" id="112498.A0A2D3VD57"/>
<evidence type="ECO:0000256" key="12">
    <source>
        <dbReference type="SAM" id="SignalP"/>
    </source>
</evidence>
<protein>
    <recommendedName>
        <fullName evidence="11">Mannosyltransferase</fullName>
        <ecNumber evidence="11">2.4.1.-</ecNumber>
    </recommendedName>
</protein>
<evidence type="ECO:0000256" key="5">
    <source>
        <dbReference type="ARBA" id="ARBA00022679"/>
    </source>
</evidence>
<feature type="transmembrane region" description="Helical" evidence="11">
    <location>
        <begin position="300"/>
        <end position="322"/>
    </location>
</feature>
<evidence type="ECO:0000256" key="4">
    <source>
        <dbReference type="ARBA" id="ARBA00022676"/>
    </source>
</evidence>
<evidence type="ECO:0000256" key="2">
    <source>
        <dbReference type="ARBA" id="ARBA00004687"/>
    </source>
</evidence>
<dbReference type="GO" id="GO:0005789">
    <property type="term" value="C:endoplasmic reticulum membrane"/>
    <property type="evidence" value="ECO:0007669"/>
    <property type="project" value="UniProtKB-SubCell"/>
</dbReference>
<dbReference type="RefSeq" id="XP_023628605.1">
    <property type="nucleotide sequence ID" value="XM_023772837.1"/>
</dbReference>
<feature type="signal peptide" evidence="12">
    <location>
        <begin position="1"/>
        <end position="17"/>
    </location>
</feature>
<reference evidence="13 14" key="1">
    <citation type="submission" date="2016-03" db="EMBL/GenBank/DDBJ databases">
        <authorList>
            <person name="Ploux O."/>
        </authorList>
    </citation>
    <scope>NUCLEOTIDE SEQUENCE [LARGE SCALE GENOMIC DNA]</scope>
    <source>
        <strain evidence="13 14">URUG2</strain>
    </source>
</reference>
<dbReference type="GeneID" id="35602696"/>
<feature type="chain" id="PRO_5013877988" description="Mannosyltransferase" evidence="12">
    <location>
        <begin position="18"/>
        <end position="504"/>
    </location>
</feature>
<dbReference type="GO" id="GO:0006506">
    <property type="term" value="P:GPI anchor biosynthetic process"/>
    <property type="evidence" value="ECO:0007669"/>
    <property type="project" value="UniProtKB-KW"/>
</dbReference>
<proteinExistence type="inferred from homology"/>
<evidence type="ECO:0000256" key="3">
    <source>
        <dbReference type="ARBA" id="ARBA00022502"/>
    </source>
</evidence>
<dbReference type="InterPro" id="IPR005599">
    <property type="entry name" value="GPI_mannosylTrfase"/>
</dbReference>
<evidence type="ECO:0000256" key="7">
    <source>
        <dbReference type="ARBA" id="ARBA00022824"/>
    </source>
</evidence>
<feature type="transmembrane region" description="Helical" evidence="11">
    <location>
        <begin position="168"/>
        <end position="189"/>
    </location>
</feature>